<keyword evidence="1" id="KW-0547">Nucleotide-binding</keyword>
<dbReference type="InterPro" id="IPR014217">
    <property type="entry name" value="Spore_III_AA"/>
</dbReference>
<dbReference type="RefSeq" id="WP_132848184.1">
    <property type="nucleotide sequence ID" value="NZ_CP058648.1"/>
</dbReference>
<proteinExistence type="predicted"/>
<name>A0A4R2TI34_9FIRM</name>
<dbReference type="AlphaFoldDB" id="A0A4R2TI34"/>
<evidence type="ECO:0000256" key="1">
    <source>
        <dbReference type="ARBA" id="ARBA00022741"/>
    </source>
</evidence>
<dbReference type="GO" id="GO:0005524">
    <property type="term" value="F:ATP binding"/>
    <property type="evidence" value="ECO:0007669"/>
    <property type="project" value="UniProtKB-KW"/>
</dbReference>
<dbReference type="SMART" id="SM00382">
    <property type="entry name" value="AAA"/>
    <property type="match status" value="1"/>
</dbReference>
<feature type="domain" description="AAA+ ATPase" evidence="3">
    <location>
        <begin position="159"/>
        <end position="308"/>
    </location>
</feature>
<dbReference type="OrthoDB" id="9768243at2"/>
<dbReference type="SUPFAM" id="SSF52540">
    <property type="entry name" value="P-loop containing nucleoside triphosphate hydrolases"/>
    <property type="match status" value="1"/>
</dbReference>
<comment type="caution">
    <text evidence="4">The sequence shown here is derived from an EMBL/GenBank/DDBJ whole genome shotgun (WGS) entry which is preliminary data.</text>
</comment>
<sequence length="335" mass="37152">MFVERISPLNVNYKIEMLLCPEVRGVINKLPLKIKNELEEIRLRVNKPLMINLNNEDFFITYEGIVSDSPINSFIVSKKNIENTLQFVTNYSIYSVEEELRNGYITVEGGHRVGIVGKVLGSRNDIRSIKDFSGLNIRISREKKGVSTPVLNYLISNGEFLNTLIISPPQCGKTTLLRDIIRNLSIGVPSLSFKGKKIGVVDERSEIGACFQGVPQNDLGPRTDILDSCPKAVGMMILIRAMSPHIIATDEIGRREDSDAIEEALLAGISLITTVHGKSIEDIVQRKVIGSLIERKVFKRIIVLSNSKGIGTIEKIIDGNTLNEIVNVAIKNKVG</sequence>
<dbReference type="Gene3D" id="3.40.50.300">
    <property type="entry name" value="P-loop containing nucleotide triphosphate hydrolases"/>
    <property type="match status" value="1"/>
</dbReference>
<dbReference type="InterPro" id="IPR045735">
    <property type="entry name" value="Spore_III_AA_AAA+_ATPase"/>
</dbReference>
<dbReference type="InterPro" id="IPR027417">
    <property type="entry name" value="P-loop_NTPase"/>
</dbReference>
<dbReference type="Proteomes" id="UP000295504">
    <property type="component" value="Unassembled WGS sequence"/>
</dbReference>
<evidence type="ECO:0000313" key="4">
    <source>
        <dbReference type="EMBL" id="TCQ02881.1"/>
    </source>
</evidence>
<dbReference type="NCBIfam" id="TIGR02858">
    <property type="entry name" value="spore_III_AA"/>
    <property type="match status" value="1"/>
</dbReference>
<accession>A0A4R2TI34</accession>
<organism evidence="4 5">
    <name type="scientific">Serpentinicella alkaliphila</name>
    <dbReference type="NCBI Taxonomy" id="1734049"/>
    <lineage>
        <taxon>Bacteria</taxon>
        <taxon>Bacillati</taxon>
        <taxon>Bacillota</taxon>
        <taxon>Clostridia</taxon>
        <taxon>Peptostreptococcales</taxon>
        <taxon>Natronincolaceae</taxon>
        <taxon>Serpentinicella</taxon>
    </lineage>
</organism>
<gene>
    <name evidence="4" type="ORF">EDD79_101210</name>
</gene>
<reference evidence="4 5" key="1">
    <citation type="submission" date="2019-03" db="EMBL/GenBank/DDBJ databases">
        <title>Genomic Encyclopedia of Type Strains, Phase IV (KMG-IV): sequencing the most valuable type-strain genomes for metagenomic binning, comparative biology and taxonomic classification.</title>
        <authorList>
            <person name="Goeker M."/>
        </authorList>
    </citation>
    <scope>NUCLEOTIDE SEQUENCE [LARGE SCALE GENOMIC DNA]</scope>
    <source>
        <strain evidence="4 5">DSM 100013</strain>
    </source>
</reference>
<keyword evidence="2" id="KW-0067">ATP-binding</keyword>
<dbReference type="EMBL" id="SLYC01000012">
    <property type="protein sequence ID" value="TCQ02881.1"/>
    <property type="molecule type" value="Genomic_DNA"/>
</dbReference>
<evidence type="ECO:0000313" key="5">
    <source>
        <dbReference type="Proteomes" id="UP000295504"/>
    </source>
</evidence>
<dbReference type="PANTHER" id="PTHR20953">
    <property type="entry name" value="KINASE-RELATED"/>
    <property type="match status" value="1"/>
</dbReference>
<keyword evidence="5" id="KW-1185">Reference proteome</keyword>
<protein>
    <submittedName>
        <fullName evidence="4">Stage III sporulation protein AA</fullName>
    </submittedName>
</protein>
<evidence type="ECO:0000259" key="3">
    <source>
        <dbReference type="SMART" id="SM00382"/>
    </source>
</evidence>
<evidence type="ECO:0000256" key="2">
    <source>
        <dbReference type="ARBA" id="ARBA00022840"/>
    </source>
</evidence>
<dbReference type="PANTHER" id="PTHR20953:SF3">
    <property type="entry name" value="P-LOOP CONTAINING NUCLEOSIDE TRIPHOSPHATE HYDROLASES SUPERFAMILY PROTEIN"/>
    <property type="match status" value="1"/>
</dbReference>
<dbReference type="InterPro" id="IPR003593">
    <property type="entry name" value="AAA+_ATPase"/>
</dbReference>
<dbReference type="Pfam" id="PF19568">
    <property type="entry name" value="Spore_III_AA"/>
    <property type="match status" value="1"/>
</dbReference>